<dbReference type="Pfam" id="PF00046">
    <property type="entry name" value="Homeodomain"/>
    <property type="match status" value="1"/>
</dbReference>
<dbReference type="InterPro" id="IPR009057">
    <property type="entry name" value="Homeodomain-like_sf"/>
</dbReference>
<dbReference type="GO" id="GO:0000978">
    <property type="term" value="F:RNA polymerase II cis-regulatory region sequence-specific DNA binding"/>
    <property type="evidence" value="ECO:0007669"/>
    <property type="project" value="TreeGrafter"/>
</dbReference>
<evidence type="ECO:0000256" key="2">
    <source>
        <dbReference type="ARBA" id="ARBA00004123"/>
    </source>
</evidence>
<dbReference type="Gene3D" id="1.10.10.60">
    <property type="entry name" value="Homeodomain-like"/>
    <property type="match status" value="1"/>
</dbReference>
<evidence type="ECO:0000256" key="1">
    <source>
        <dbReference type="ARBA" id="ARBA00003263"/>
    </source>
</evidence>
<dbReference type="GO" id="GO:0003700">
    <property type="term" value="F:DNA-binding transcription factor activity"/>
    <property type="evidence" value="ECO:0007669"/>
    <property type="project" value="TreeGrafter"/>
</dbReference>
<dbReference type="GO" id="GO:0005634">
    <property type="term" value="C:nucleus"/>
    <property type="evidence" value="ECO:0007669"/>
    <property type="project" value="UniProtKB-SubCell"/>
</dbReference>
<dbReference type="InterPro" id="IPR017112">
    <property type="entry name" value="HXA9/HXB9/HXC9"/>
</dbReference>
<comment type="similarity">
    <text evidence="3">Belongs to the Abd-B homeobox family.</text>
</comment>
<dbReference type="Proteomes" id="UP000694892">
    <property type="component" value="Chromosome 8L"/>
</dbReference>
<dbReference type="AlphaFoldDB" id="A0A974H8G3"/>
<keyword evidence="6" id="KW-0804">Transcription</keyword>
<dbReference type="PANTHER" id="PTHR45970:SF1">
    <property type="entry name" value="HOMEOBOX PROTEIN HOX-C9"/>
    <property type="match status" value="1"/>
</dbReference>
<keyword evidence="7" id="KW-0371">Homeobox</keyword>
<evidence type="ECO:0000259" key="8">
    <source>
        <dbReference type="Pfam" id="PF00046"/>
    </source>
</evidence>
<comment type="subcellular location">
    <subcellularLocation>
        <location evidence="2 7">Nucleus</location>
    </subcellularLocation>
</comment>
<comment type="function">
    <text evidence="1">Sequence-specific transcription factor which is part of a developmental regulatory system that provides cells with specific positional identities on the anterior-posterior axis.</text>
</comment>
<dbReference type="GO" id="GO:0009954">
    <property type="term" value="P:proximal/distal pattern formation"/>
    <property type="evidence" value="ECO:0007669"/>
    <property type="project" value="TreeGrafter"/>
</dbReference>
<dbReference type="PANTHER" id="PTHR45970">
    <property type="entry name" value="AGAP004664-PA"/>
    <property type="match status" value="1"/>
</dbReference>
<evidence type="ECO:0000313" key="10">
    <source>
        <dbReference type="Proteomes" id="UP000694892"/>
    </source>
</evidence>
<name>A0A974H8G3_XENLA</name>
<protein>
    <recommendedName>
        <fullName evidence="8">Homeobox domain-containing protein</fullName>
    </recommendedName>
</protein>
<evidence type="ECO:0000256" key="6">
    <source>
        <dbReference type="ARBA" id="ARBA00023163"/>
    </source>
</evidence>
<feature type="domain" description="Homeobox" evidence="8">
    <location>
        <begin position="147"/>
        <end position="180"/>
    </location>
</feature>
<reference evidence="10" key="1">
    <citation type="journal article" date="2016" name="Nature">
        <title>Genome evolution in the allotetraploid frog Xenopus laevis.</title>
        <authorList>
            <person name="Session A.M."/>
            <person name="Uno Y."/>
            <person name="Kwon T."/>
            <person name="Chapman J.A."/>
            <person name="Toyoda A."/>
            <person name="Takahashi S."/>
            <person name="Fukui A."/>
            <person name="Hikosaka A."/>
            <person name="Suzuki A."/>
            <person name="Kondo M."/>
            <person name="van Heeringen S.J."/>
            <person name="Quigley I."/>
            <person name="Heinz S."/>
            <person name="Ogino H."/>
            <person name="Ochi H."/>
            <person name="Hellsten U."/>
            <person name="Lyons J.B."/>
            <person name="Simakov O."/>
            <person name="Putnam N."/>
            <person name="Stites J."/>
            <person name="Kuroki Y."/>
            <person name="Tanaka T."/>
            <person name="Michiue T."/>
            <person name="Watanabe M."/>
            <person name="Bogdanovic O."/>
            <person name="Lister R."/>
            <person name="Georgiou G."/>
            <person name="Paranjpe S.S."/>
            <person name="van Kruijsbergen I."/>
            <person name="Shu S."/>
            <person name="Carlson J."/>
            <person name="Kinoshita T."/>
            <person name="Ohta Y."/>
            <person name="Mawaribuchi S."/>
            <person name="Jenkins J."/>
            <person name="Grimwood J."/>
            <person name="Schmutz J."/>
            <person name="Mitros T."/>
            <person name="Mozaffari S.V."/>
            <person name="Suzuki Y."/>
            <person name="Haramoto Y."/>
            <person name="Yamamoto T.S."/>
            <person name="Takagi C."/>
            <person name="Heald R."/>
            <person name="Miller K."/>
            <person name="Haudenschild C."/>
            <person name="Kitzman J."/>
            <person name="Nakayama T."/>
            <person name="Izutsu Y."/>
            <person name="Robert J."/>
            <person name="Fortriede J."/>
            <person name="Burns K."/>
            <person name="Lotay V."/>
            <person name="Karimi K."/>
            <person name="Yasuoka Y."/>
            <person name="Dichmann D.S."/>
            <person name="Flajnik M.F."/>
            <person name="Houston D.W."/>
            <person name="Shendure J."/>
            <person name="DuPasquier L."/>
            <person name="Vize P.D."/>
            <person name="Zorn A.M."/>
            <person name="Ito M."/>
            <person name="Marcotte E.M."/>
            <person name="Wallingford J.B."/>
            <person name="Ito Y."/>
            <person name="Asashima M."/>
            <person name="Ueno N."/>
            <person name="Matsuda Y."/>
            <person name="Veenstra G.J."/>
            <person name="Fujiyama A."/>
            <person name="Harland R.M."/>
            <person name="Taira M."/>
            <person name="Rokhsar D.S."/>
        </authorList>
    </citation>
    <scope>NUCLEOTIDE SEQUENCE [LARGE SCALE GENOMIC DNA]</scope>
    <source>
        <strain evidence="10">J</strain>
    </source>
</reference>
<sequence>MACGGEDILNPTPSLLSLTAALTADPQSLESTEPEQMQKEVIRFLSTCENTKVRARLFGSCLGQIVALNYQQSLSILQPLHLQVPSSKPAQRLPNYKKKKVLAININISASPCSSLPANPTLCPCLANAGPWLENPVANCIHARSTRKKRCPYTKYQTLELEKGFLCNMYLTRDRRYEVAICKEETEKTTH</sequence>
<dbReference type="GO" id="GO:0048704">
    <property type="term" value="P:embryonic skeletal system morphogenesis"/>
    <property type="evidence" value="ECO:0007669"/>
    <property type="project" value="TreeGrafter"/>
</dbReference>
<keyword evidence="4" id="KW-0217">Developmental protein</keyword>
<evidence type="ECO:0000256" key="7">
    <source>
        <dbReference type="RuleBase" id="RU000682"/>
    </source>
</evidence>
<keyword evidence="7" id="KW-0238">DNA-binding</keyword>
<evidence type="ECO:0000256" key="4">
    <source>
        <dbReference type="ARBA" id="ARBA00022473"/>
    </source>
</evidence>
<dbReference type="InterPro" id="IPR001356">
    <property type="entry name" value="HD"/>
</dbReference>
<dbReference type="EMBL" id="CM004480">
    <property type="protein sequence ID" value="OCT68643.1"/>
    <property type="molecule type" value="Genomic_DNA"/>
</dbReference>
<dbReference type="CDD" id="cd00086">
    <property type="entry name" value="homeodomain"/>
    <property type="match status" value="1"/>
</dbReference>
<evidence type="ECO:0000256" key="5">
    <source>
        <dbReference type="ARBA" id="ARBA00023015"/>
    </source>
</evidence>
<organism evidence="9 10">
    <name type="scientific">Xenopus laevis</name>
    <name type="common">African clawed frog</name>
    <dbReference type="NCBI Taxonomy" id="8355"/>
    <lineage>
        <taxon>Eukaryota</taxon>
        <taxon>Metazoa</taxon>
        <taxon>Chordata</taxon>
        <taxon>Craniata</taxon>
        <taxon>Vertebrata</taxon>
        <taxon>Euteleostomi</taxon>
        <taxon>Amphibia</taxon>
        <taxon>Batrachia</taxon>
        <taxon>Anura</taxon>
        <taxon>Pipoidea</taxon>
        <taxon>Pipidae</taxon>
        <taxon>Xenopodinae</taxon>
        <taxon>Xenopus</taxon>
        <taxon>Xenopus</taxon>
    </lineage>
</organism>
<keyword evidence="7" id="KW-0539">Nucleus</keyword>
<keyword evidence="5" id="KW-0805">Transcription regulation</keyword>
<gene>
    <name evidence="9" type="ORF">XELAEV_18039930mg</name>
</gene>
<proteinExistence type="inferred from homology"/>
<evidence type="ECO:0000313" key="9">
    <source>
        <dbReference type="EMBL" id="OCT68643.1"/>
    </source>
</evidence>
<evidence type="ECO:0000256" key="3">
    <source>
        <dbReference type="ARBA" id="ARBA00006317"/>
    </source>
</evidence>
<accession>A0A974H8G3</accession>
<dbReference type="GO" id="GO:0006357">
    <property type="term" value="P:regulation of transcription by RNA polymerase II"/>
    <property type="evidence" value="ECO:0007669"/>
    <property type="project" value="TreeGrafter"/>
</dbReference>
<dbReference type="SUPFAM" id="SSF46689">
    <property type="entry name" value="Homeodomain-like"/>
    <property type="match status" value="1"/>
</dbReference>
<dbReference type="GO" id="GO:0009952">
    <property type="term" value="P:anterior/posterior pattern specification"/>
    <property type="evidence" value="ECO:0007669"/>
    <property type="project" value="TreeGrafter"/>
</dbReference>